<protein>
    <recommendedName>
        <fullName evidence="5">FAD assembly factor SdhE</fullName>
    </recommendedName>
</protein>
<keyword evidence="2" id="KW-0963">Cytoplasm</keyword>
<dbReference type="EMBL" id="UINC01003235">
    <property type="protein sequence ID" value="SVA04533.1"/>
    <property type="molecule type" value="Genomic_DNA"/>
</dbReference>
<dbReference type="Pfam" id="PF03937">
    <property type="entry name" value="Sdh5"/>
    <property type="match status" value="1"/>
</dbReference>
<dbReference type="InterPro" id="IPR050531">
    <property type="entry name" value="SdhE_FAD_assembly_factor"/>
</dbReference>
<dbReference type="GO" id="GO:0006105">
    <property type="term" value="P:succinate metabolic process"/>
    <property type="evidence" value="ECO:0007669"/>
    <property type="project" value="TreeGrafter"/>
</dbReference>
<comment type="subcellular location">
    <subcellularLocation>
        <location evidence="1">Cytoplasm</location>
    </subcellularLocation>
</comment>
<evidence type="ECO:0000313" key="4">
    <source>
        <dbReference type="EMBL" id="SVA04533.1"/>
    </source>
</evidence>
<name>A0A381STA5_9ZZZZ</name>
<dbReference type="InterPro" id="IPR036714">
    <property type="entry name" value="SDH_sf"/>
</dbReference>
<dbReference type="GO" id="GO:0005737">
    <property type="term" value="C:cytoplasm"/>
    <property type="evidence" value="ECO:0007669"/>
    <property type="project" value="UniProtKB-SubCell"/>
</dbReference>
<dbReference type="InterPro" id="IPR005631">
    <property type="entry name" value="SDH"/>
</dbReference>
<dbReference type="PANTHER" id="PTHR39585:SF1">
    <property type="entry name" value="FAD ASSEMBLY FACTOR SDHE"/>
    <property type="match status" value="1"/>
</dbReference>
<feature type="non-terminal residue" evidence="4">
    <location>
        <position position="1"/>
    </location>
</feature>
<accession>A0A381STA5</accession>
<reference evidence="4" key="1">
    <citation type="submission" date="2018-05" db="EMBL/GenBank/DDBJ databases">
        <authorList>
            <person name="Lanie J.A."/>
            <person name="Ng W.-L."/>
            <person name="Kazmierczak K.M."/>
            <person name="Andrzejewski T.M."/>
            <person name="Davidsen T.M."/>
            <person name="Wayne K.J."/>
            <person name="Tettelin H."/>
            <person name="Glass J.I."/>
            <person name="Rusch D."/>
            <person name="Podicherti R."/>
            <person name="Tsui H.-C.T."/>
            <person name="Winkler M.E."/>
        </authorList>
    </citation>
    <scope>NUCLEOTIDE SEQUENCE</scope>
</reference>
<dbReference type="AlphaFoldDB" id="A0A381STA5"/>
<evidence type="ECO:0008006" key="5">
    <source>
        <dbReference type="Google" id="ProtNLM"/>
    </source>
</evidence>
<sequence>VKTDREKMLWRCRRGIRELDSLLKPFAEDCYDELSPIDKTRLQALLGYQDTQILDWILGREIPDKEGLQSLVDSIIRYSKVSRVT</sequence>
<dbReference type="Gene3D" id="1.10.150.250">
    <property type="entry name" value="Flavinator of succinate dehydrogenase"/>
    <property type="match status" value="1"/>
</dbReference>
<evidence type="ECO:0000256" key="1">
    <source>
        <dbReference type="ARBA" id="ARBA00004496"/>
    </source>
</evidence>
<gene>
    <name evidence="4" type="ORF">METZ01_LOCUS57387</name>
</gene>
<organism evidence="4">
    <name type="scientific">marine metagenome</name>
    <dbReference type="NCBI Taxonomy" id="408172"/>
    <lineage>
        <taxon>unclassified sequences</taxon>
        <taxon>metagenomes</taxon>
        <taxon>ecological metagenomes</taxon>
    </lineage>
</organism>
<dbReference type="SUPFAM" id="SSF109910">
    <property type="entry name" value="YgfY-like"/>
    <property type="match status" value="1"/>
</dbReference>
<evidence type="ECO:0000256" key="2">
    <source>
        <dbReference type="ARBA" id="ARBA00022490"/>
    </source>
</evidence>
<dbReference type="PANTHER" id="PTHR39585">
    <property type="entry name" value="FAD ASSEMBLY FACTOR SDHE"/>
    <property type="match status" value="1"/>
</dbReference>
<keyword evidence="3" id="KW-0143">Chaperone</keyword>
<proteinExistence type="predicted"/>
<evidence type="ECO:0000256" key="3">
    <source>
        <dbReference type="ARBA" id="ARBA00023186"/>
    </source>
</evidence>